<feature type="transmembrane region" description="Helical" evidence="1">
    <location>
        <begin position="184"/>
        <end position="201"/>
    </location>
</feature>
<proteinExistence type="predicted"/>
<dbReference type="InterPro" id="IPR009574">
    <property type="entry name" value="DUF1189"/>
</dbReference>
<keyword evidence="1" id="KW-0472">Membrane</keyword>
<reference evidence="2 3" key="1">
    <citation type="submission" date="2012-01" db="EMBL/GenBank/DDBJ databases">
        <title>Complete sequence of chromosome of Clostridium pasteurianum BC1.</title>
        <authorList>
            <consortium name="US DOE Joint Genome Institute"/>
            <person name="Lucas S."/>
            <person name="Han J."/>
            <person name="Lapidus A."/>
            <person name="Cheng J.-F."/>
            <person name="Goodwin L."/>
            <person name="Pitluck S."/>
            <person name="Peters L."/>
            <person name="Mikhailova N."/>
            <person name="Teshima H."/>
            <person name="Detter J.C."/>
            <person name="Han C."/>
            <person name="Tapia R."/>
            <person name="Land M."/>
            <person name="Hauser L."/>
            <person name="Kyrpides N."/>
            <person name="Ivanova N."/>
            <person name="Pagani I."/>
            <person name="Dunn J."/>
            <person name="Taghavi S."/>
            <person name="Francis A."/>
            <person name="van der Lelie D."/>
            <person name="Woyke T."/>
        </authorList>
    </citation>
    <scope>NUCLEOTIDE SEQUENCE [LARGE SCALE GENOMIC DNA]</scope>
    <source>
        <strain evidence="2 3">BC1</strain>
    </source>
</reference>
<keyword evidence="1" id="KW-0812">Transmembrane</keyword>
<dbReference type="RefSeq" id="WP_015615777.1">
    <property type="nucleotide sequence ID" value="NC_021182.1"/>
</dbReference>
<dbReference type="Pfam" id="PF06691">
    <property type="entry name" value="DUF1189"/>
    <property type="match status" value="1"/>
</dbReference>
<evidence type="ECO:0008006" key="4">
    <source>
        <dbReference type="Google" id="ProtNLM"/>
    </source>
</evidence>
<dbReference type="STRING" id="86416.Clopa_2620"/>
<gene>
    <name evidence="2" type="ORF">Clopa_2620</name>
</gene>
<dbReference type="PATRIC" id="fig|86416.3.peg.2608"/>
<name>R4K4F9_CLOPA</name>
<dbReference type="HOGENOM" id="CLU_1057426_0_0_9"/>
<accession>R4K4F9</accession>
<organism evidence="2 3">
    <name type="scientific">Clostridium pasteurianum BC1</name>
    <dbReference type="NCBI Taxonomy" id="86416"/>
    <lineage>
        <taxon>Bacteria</taxon>
        <taxon>Bacillati</taxon>
        <taxon>Bacillota</taxon>
        <taxon>Clostridia</taxon>
        <taxon>Eubacteriales</taxon>
        <taxon>Clostridiaceae</taxon>
        <taxon>Clostridium</taxon>
    </lineage>
</organism>
<protein>
    <recommendedName>
        <fullName evidence="4">DUF1189 domain-containing protein</fullName>
    </recommendedName>
</protein>
<dbReference type="OrthoDB" id="2970056at2"/>
<dbReference type="eggNOG" id="COG5521">
    <property type="taxonomic scope" value="Bacteria"/>
</dbReference>
<feature type="transmembrane region" description="Helical" evidence="1">
    <location>
        <begin position="237"/>
        <end position="256"/>
    </location>
</feature>
<dbReference type="KEGG" id="cpas:Clopa_2620"/>
<feature type="transmembrane region" description="Helical" evidence="1">
    <location>
        <begin position="38"/>
        <end position="58"/>
    </location>
</feature>
<keyword evidence="1" id="KW-1133">Transmembrane helix</keyword>
<evidence type="ECO:0000313" key="2">
    <source>
        <dbReference type="EMBL" id="AGK97478.1"/>
    </source>
</evidence>
<feature type="transmembrane region" description="Helical" evidence="1">
    <location>
        <begin position="213"/>
        <end position="231"/>
    </location>
</feature>
<dbReference type="EMBL" id="CP003261">
    <property type="protein sequence ID" value="AGK97478.1"/>
    <property type="molecule type" value="Genomic_DNA"/>
</dbReference>
<keyword evidence="3" id="KW-1185">Reference proteome</keyword>
<dbReference type="AlphaFoldDB" id="R4K4F9"/>
<evidence type="ECO:0000313" key="3">
    <source>
        <dbReference type="Proteomes" id="UP000013523"/>
    </source>
</evidence>
<sequence>MENNIEKRKLNFFEKLISSVQGIKHYQDVLKESVGKSILYLLLIALLFGFIGAIRGAVDVNNGISEFIKVYNTQWPNFELKNGELNVDGNMPMVLSQDKNYYVVIDTTNSTNPNVLDSYDKGILILKDKAIEKRNEAQTQTIDFKSLQGITLNKSIINNYLPFIKIVIPFLFIGNILWYFLGGLLSALFLALFALIINAVLKTDLKYGQLYRISIYALTTPLIIDVIFKIFSIQHFSYYWLFYHAIAFVYVGFAICKLKDSKNNTEVNY</sequence>
<evidence type="ECO:0000256" key="1">
    <source>
        <dbReference type="SAM" id="Phobius"/>
    </source>
</evidence>
<dbReference type="Proteomes" id="UP000013523">
    <property type="component" value="Chromosome"/>
</dbReference>